<proteinExistence type="predicted"/>
<protein>
    <submittedName>
        <fullName evidence="1">Uncharacterized protein</fullName>
    </submittedName>
</protein>
<reference evidence="1 2" key="1">
    <citation type="submission" date="2020-11" db="EMBL/GenBank/DDBJ databases">
        <title>A novel isolate from a Black sea contaminated sediment with potential to produce alkanes: Plantactinospora alkalitolerans sp. nov.</title>
        <authorList>
            <person name="Carro L."/>
            <person name="Veyisoglu A."/>
            <person name="Guven K."/>
            <person name="Schumann P."/>
            <person name="Klenk H.-P."/>
            <person name="Sahin N."/>
        </authorList>
    </citation>
    <scope>NUCLEOTIDE SEQUENCE [LARGE SCALE GENOMIC DNA]</scope>
    <source>
        <strain evidence="1 2">S1510</strain>
    </source>
</reference>
<dbReference type="EMBL" id="JADPUN010000113">
    <property type="protein sequence ID" value="MBF9129315.1"/>
    <property type="molecule type" value="Genomic_DNA"/>
</dbReference>
<accession>A0ABS0GT04</accession>
<name>A0ABS0GT04_9ACTN</name>
<dbReference type="Proteomes" id="UP000638560">
    <property type="component" value="Unassembled WGS sequence"/>
</dbReference>
<sequence length="78" mass="8376">MTRRYPVPVPAPAEDSRFTFGLVMDVADVLAAHGYPAMTGDKYDGQGPDLLGLQMALYRLIYTTTPATGAAGLTREDV</sequence>
<evidence type="ECO:0000313" key="1">
    <source>
        <dbReference type="EMBL" id="MBF9129315.1"/>
    </source>
</evidence>
<keyword evidence="2" id="KW-1185">Reference proteome</keyword>
<gene>
    <name evidence="1" type="ORF">I0C86_10075</name>
</gene>
<organism evidence="1 2">
    <name type="scientific">Plantactinospora alkalitolerans</name>
    <dbReference type="NCBI Taxonomy" id="2789879"/>
    <lineage>
        <taxon>Bacteria</taxon>
        <taxon>Bacillati</taxon>
        <taxon>Actinomycetota</taxon>
        <taxon>Actinomycetes</taxon>
        <taxon>Micromonosporales</taxon>
        <taxon>Micromonosporaceae</taxon>
        <taxon>Plantactinospora</taxon>
    </lineage>
</organism>
<comment type="caution">
    <text evidence="1">The sequence shown here is derived from an EMBL/GenBank/DDBJ whole genome shotgun (WGS) entry which is preliminary data.</text>
</comment>
<evidence type="ECO:0000313" key="2">
    <source>
        <dbReference type="Proteomes" id="UP000638560"/>
    </source>
</evidence>